<dbReference type="EMBL" id="RYZW01000718">
    <property type="protein sequence ID" value="TDZ30564.1"/>
    <property type="molecule type" value="Genomic_DNA"/>
</dbReference>
<evidence type="ECO:0000313" key="2">
    <source>
        <dbReference type="EMBL" id="TDZ30564.1"/>
    </source>
</evidence>
<protein>
    <recommendedName>
        <fullName evidence="4">Secreted protein</fullName>
    </recommendedName>
</protein>
<evidence type="ECO:0008006" key="4">
    <source>
        <dbReference type="Google" id="ProtNLM"/>
    </source>
</evidence>
<keyword evidence="1" id="KW-0732">Signal</keyword>
<gene>
    <name evidence="2" type="ORF">CTRI78_v011866</name>
</gene>
<dbReference type="PANTHER" id="PTHR35605:SF1">
    <property type="entry name" value="ECP2 EFFECTOR PROTEIN DOMAIN-CONTAINING PROTEIN-RELATED"/>
    <property type="match status" value="1"/>
</dbReference>
<accession>A0A4R8Q4S3</accession>
<dbReference type="PANTHER" id="PTHR35605">
    <property type="entry name" value="ECP2 EFFECTOR PROTEIN DOMAIN-CONTAINING PROTEIN-RELATED"/>
    <property type="match status" value="1"/>
</dbReference>
<reference evidence="2 3" key="1">
    <citation type="submission" date="2018-12" db="EMBL/GenBank/DDBJ databases">
        <title>Genome sequence and assembly of Colletotrichum trifolii.</title>
        <authorList>
            <person name="Gan P."/>
            <person name="Shirasu K."/>
        </authorList>
    </citation>
    <scope>NUCLEOTIDE SEQUENCE [LARGE SCALE GENOMIC DNA]</scope>
    <source>
        <strain evidence="2 3">543-2</strain>
    </source>
</reference>
<evidence type="ECO:0000256" key="1">
    <source>
        <dbReference type="SAM" id="SignalP"/>
    </source>
</evidence>
<sequence length="195" mass="22167">MCNTLFVPLISLLFVFTTAALESPIPGYGVFEPRWQVKAFPDGELIPLNGTIEQVVHELRRINPSFDEHFGSNERADGDAVEKRREKVWFEKVVCDNFRKTDNNEVRNAIAHLERVEGKPENDGGKERCGRVSCGYDVSVWWCNDAAGAKTLDSFQDIADGIWTLAAMCNKHRSGWSGQAFHEMNWNVVVKWEMC</sequence>
<dbReference type="STRING" id="5466.A0A4R8Q4S3"/>
<comment type="caution">
    <text evidence="2">The sequence shown here is derived from an EMBL/GenBank/DDBJ whole genome shotgun (WGS) entry which is preliminary data.</text>
</comment>
<feature type="signal peptide" evidence="1">
    <location>
        <begin position="1"/>
        <end position="20"/>
    </location>
</feature>
<evidence type="ECO:0000313" key="3">
    <source>
        <dbReference type="Proteomes" id="UP000295703"/>
    </source>
</evidence>
<organism evidence="2 3">
    <name type="scientific">Colletotrichum trifolii</name>
    <dbReference type="NCBI Taxonomy" id="5466"/>
    <lineage>
        <taxon>Eukaryota</taxon>
        <taxon>Fungi</taxon>
        <taxon>Dikarya</taxon>
        <taxon>Ascomycota</taxon>
        <taxon>Pezizomycotina</taxon>
        <taxon>Sordariomycetes</taxon>
        <taxon>Hypocreomycetidae</taxon>
        <taxon>Glomerellales</taxon>
        <taxon>Glomerellaceae</taxon>
        <taxon>Colletotrichum</taxon>
        <taxon>Colletotrichum orbiculare species complex</taxon>
    </lineage>
</organism>
<feature type="chain" id="PRO_5020623528" description="Secreted protein" evidence="1">
    <location>
        <begin position="21"/>
        <end position="195"/>
    </location>
</feature>
<keyword evidence="3" id="KW-1185">Reference proteome</keyword>
<proteinExistence type="predicted"/>
<dbReference type="Proteomes" id="UP000295703">
    <property type="component" value="Unassembled WGS sequence"/>
</dbReference>
<dbReference type="AlphaFoldDB" id="A0A4R8Q4S3"/>
<name>A0A4R8Q4S3_COLTR</name>